<accession>A0A0R3M4S5</accession>
<gene>
    <name evidence="1" type="ORF">CQ12_40190</name>
</gene>
<dbReference type="AlphaFoldDB" id="A0A0R3M4S5"/>
<name>A0A0R3M4S5_9BRAD</name>
<keyword evidence="2" id="KW-1185">Reference proteome</keyword>
<comment type="caution">
    <text evidence="1">The sequence shown here is derived from an EMBL/GenBank/DDBJ whole genome shotgun (WGS) entry which is preliminary data.</text>
</comment>
<evidence type="ECO:0000313" key="1">
    <source>
        <dbReference type="EMBL" id="KRR15049.1"/>
    </source>
</evidence>
<sequence length="85" mass="8930">MVVDASQAVASRIIVESVGGPAVAASAQFKEKLESATVANDLRGVKRKRIRISVAGVKLAIHVNTIDVDYVGSRGPSPSANYHTK</sequence>
<dbReference type="Proteomes" id="UP000050863">
    <property type="component" value="Unassembled WGS sequence"/>
</dbReference>
<reference evidence="1 2" key="1">
    <citation type="submission" date="2014-03" db="EMBL/GenBank/DDBJ databases">
        <title>Bradyrhizobium valentinum sp. nov., isolated from effective nodules of Lupinus mariae-josephae, a lupine endemic of basic-lime soils in Eastern Spain.</title>
        <authorList>
            <person name="Duran D."/>
            <person name="Rey L."/>
            <person name="Navarro A."/>
            <person name="Busquets A."/>
            <person name="Imperial J."/>
            <person name="Ruiz-Argueso T."/>
        </authorList>
    </citation>
    <scope>NUCLEOTIDE SEQUENCE [LARGE SCALE GENOMIC DNA]</scope>
    <source>
        <strain evidence="1 2">PAC68</strain>
    </source>
</reference>
<evidence type="ECO:0000313" key="2">
    <source>
        <dbReference type="Proteomes" id="UP000050863"/>
    </source>
</evidence>
<protein>
    <submittedName>
        <fullName evidence="1">Uncharacterized protein</fullName>
    </submittedName>
</protein>
<dbReference type="EMBL" id="LLXZ01000005">
    <property type="protein sequence ID" value="KRR15049.1"/>
    <property type="molecule type" value="Genomic_DNA"/>
</dbReference>
<organism evidence="1 2">
    <name type="scientific">Bradyrhizobium jicamae</name>
    <dbReference type="NCBI Taxonomy" id="280332"/>
    <lineage>
        <taxon>Bacteria</taxon>
        <taxon>Pseudomonadati</taxon>
        <taxon>Pseudomonadota</taxon>
        <taxon>Alphaproteobacteria</taxon>
        <taxon>Hyphomicrobiales</taxon>
        <taxon>Nitrobacteraceae</taxon>
        <taxon>Bradyrhizobium</taxon>
    </lineage>
</organism>
<proteinExistence type="predicted"/>